<dbReference type="InterPro" id="IPR011010">
    <property type="entry name" value="DNA_brk_join_enz"/>
</dbReference>
<gene>
    <name evidence="6" type="primary">xerC_18</name>
    <name evidence="6" type="ORF">SDC9_15998</name>
</gene>
<name>A0A644TTF2_9ZZZZ</name>
<dbReference type="CDD" id="cd00796">
    <property type="entry name" value="INT_Rci_Hp1_C"/>
    <property type="match status" value="1"/>
</dbReference>
<protein>
    <submittedName>
        <fullName evidence="6">Tyrosine recombinase XerC</fullName>
    </submittedName>
</protein>
<dbReference type="InterPro" id="IPR044068">
    <property type="entry name" value="CB"/>
</dbReference>
<evidence type="ECO:0000256" key="2">
    <source>
        <dbReference type="ARBA" id="ARBA00023125"/>
    </source>
</evidence>
<comment type="similarity">
    <text evidence="1">Belongs to the 'phage' integrase family.</text>
</comment>
<proteinExistence type="inferred from homology"/>
<evidence type="ECO:0000259" key="4">
    <source>
        <dbReference type="PROSITE" id="PS51898"/>
    </source>
</evidence>
<dbReference type="SUPFAM" id="SSF56349">
    <property type="entry name" value="DNA breaking-rejoining enzymes"/>
    <property type="match status" value="1"/>
</dbReference>
<organism evidence="6">
    <name type="scientific">bioreactor metagenome</name>
    <dbReference type="NCBI Taxonomy" id="1076179"/>
    <lineage>
        <taxon>unclassified sequences</taxon>
        <taxon>metagenomes</taxon>
        <taxon>ecological metagenomes</taxon>
    </lineage>
</organism>
<dbReference type="InterPro" id="IPR010998">
    <property type="entry name" value="Integrase_recombinase_N"/>
</dbReference>
<dbReference type="InterPro" id="IPR050090">
    <property type="entry name" value="Tyrosine_recombinase_XerCD"/>
</dbReference>
<comment type="caution">
    <text evidence="6">The sequence shown here is derived from an EMBL/GenBank/DDBJ whole genome shotgun (WGS) entry which is preliminary data.</text>
</comment>
<evidence type="ECO:0000256" key="3">
    <source>
        <dbReference type="ARBA" id="ARBA00023172"/>
    </source>
</evidence>
<accession>A0A644TTF2</accession>
<feature type="domain" description="Core-binding (CB)" evidence="5">
    <location>
        <begin position="89"/>
        <end position="171"/>
    </location>
</feature>
<evidence type="ECO:0000313" key="6">
    <source>
        <dbReference type="EMBL" id="MPL70243.1"/>
    </source>
</evidence>
<feature type="domain" description="Tyr recombinase" evidence="4">
    <location>
        <begin position="194"/>
        <end position="372"/>
    </location>
</feature>
<dbReference type="Gene3D" id="1.10.443.10">
    <property type="entry name" value="Intergrase catalytic core"/>
    <property type="match status" value="1"/>
</dbReference>
<dbReference type="PANTHER" id="PTHR30349">
    <property type="entry name" value="PHAGE INTEGRASE-RELATED"/>
    <property type="match status" value="1"/>
</dbReference>
<reference evidence="6" key="1">
    <citation type="submission" date="2019-08" db="EMBL/GenBank/DDBJ databases">
        <authorList>
            <person name="Kucharzyk K."/>
            <person name="Murdoch R.W."/>
            <person name="Higgins S."/>
            <person name="Loffler F."/>
        </authorList>
    </citation>
    <scope>NUCLEOTIDE SEQUENCE</scope>
</reference>
<evidence type="ECO:0000256" key="1">
    <source>
        <dbReference type="ARBA" id="ARBA00008857"/>
    </source>
</evidence>
<keyword evidence="3" id="KW-0233">DNA recombination</keyword>
<dbReference type="PROSITE" id="PS51900">
    <property type="entry name" value="CB"/>
    <property type="match status" value="1"/>
</dbReference>
<dbReference type="InterPro" id="IPR013762">
    <property type="entry name" value="Integrase-like_cat_sf"/>
</dbReference>
<evidence type="ECO:0000259" key="5">
    <source>
        <dbReference type="PROSITE" id="PS51900"/>
    </source>
</evidence>
<dbReference type="PANTHER" id="PTHR30349:SF64">
    <property type="entry name" value="PROPHAGE INTEGRASE INTD-RELATED"/>
    <property type="match status" value="1"/>
</dbReference>
<dbReference type="GO" id="GO:0006310">
    <property type="term" value="P:DNA recombination"/>
    <property type="evidence" value="ECO:0007669"/>
    <property type="project" value="UniProtKB-KW"/>
</dbReference>
<sequence length="388" mass="43845">MASQTRVKTSYPGVFYRLAERKGKPGEERVYYIVFKQDSKVVEEKVGRQYADDMTPAKASGIRAERIEGKRASRKEIRAAALAAKAAEAAKPTIARLWSQYQLAFDDGKVRKSDVSRYNIYIREIFKNKTPDEITTLEIDKLRHMLLKAGKSPQTTKHILALLRRIIKFGVRKGLCASPDPSVLYFEMPKVDNQKTESLTSEQLNKYLEAIGAEADQDAAAFLRLALVTGMRKGALMALQWSDIDFENGFILLRGEAAKKGKTERIPLSHAARIVLQSVRRVDSLYVFPGRNGEQRKEYRKIAERVKRRAGLPDDFRPLHGLRHAYASFLASSGKVDLYTLQKLLTHSSPQMTQRYAHLADEAMQRAASVADEIFVTATNNEQAHNEK</sequence>
<dbReference type="PROSITE" id="PS51898">
    <property type="entry name" value="TYR_RECOMBINASE"/>
    <property type="match status" value="1"/>
</dbReference>
<dbReference type="InterPro" id="IPR002104">
    <property type="entry name" value="Integrase_catalytic"/>
</dbReference>
<dbReference type="GO" id="GO:0015074">
    <property type="term" value="P:DNA integration"/>
    <property type="evidence" value="ECO:0007669"/>
    <property type="project" value="InterPro"/>
</dbReference>
<dbReference type="Pfam" id="PF00589">
    <property type="entry name" value="Phage_integrase"/>
    <property type="match status" value="1"/>
</dbReference>
<dbReference type="AlphaFoldDB" id="A0A644TTF2"/>
<dbReference type="Gene3D" id="1.10.150.130">
    <property type="match status" value="1"/>
</dbReference>
<dbReference type="GO" id="GO:0003677">
    <property type="term" value="F:DNA binding"/>
    <property type="evidence" value="ECO:0007669"/>
    <property type="project" value="UniProtKB-KW"/>
</dbReference>
<keyword evidence="2" id="KW-0238">DNA-binding</keyword>
<dbReference type="EMBL" id="VSSQ01000052">
    <property type="protein sequence ID" value="MPL70243.1"/>
    <property type="molecule type" value="Genomic_DNA"/>
</dbReference>